<evidence type="ECO:0000313" key="1">
    <source>
        <dbReference type="EMBL" id="WVZ24396.1"/>
    </source>
</evidence>
<keyword evidence="2" id="KW-1185">Reference proteome</keyword>
<dbReference type="EMBL" id="CP144700">
    <property type="protein sequence ID" value="WVZ24396.1"/>
    <property type="molecule type" value="Genomic_DNA"/>
</dbReference>
<evidence type="ECO:0000313" key="2">
    <source>
        <dbReference type="Proteomes" id="UP001374535"/>
    </source>
</evidence>
<feature type="non-terminal residue" evidence="1">
    <location>
        <position position="1"/>
    </location>
</feature>
<name>A0AAQ3PAX5_VIGMU</name>
<dbReference type="AlphaFoldDB" id="A0AAQ3PAX5"/>
<reference evidence="1 2" key="1">
    <citation type="journal article" date="2023" name="Life. Sci Alliance">
        <title>Evolutionary insights into 3D genome organization and epigenetic landscape of Vigna mungo.</title>
        <authorList>
            <person name="Junaid A."/>
            <person name="Singh B."/>
            <person name="Bhatia S."/>
        </authorList>
    </citation>
    <scope>NUCLEOTIDE SEQUENCE [LARGE SCALE GENOMIC DNA]</scope>
    <source>
        <strain evidence="1">Urdbean</strain>
    </source>
</reference>
<dbReference type="SUPFAM" id="SSF54160">
    <property type="entry name" value="Chromo domain-like"/>
    <property type="match status" value="1"/>
</dbReference>
<sequence length="116" mass="12894">LPANSKIHPIFHCSLLKLHVDPLTIPSSPLPLMAQENNLVIEPLAMLDSKRDTTTDPPTNMVLVQWLGLAPEDASWEVWEELRNTFHLEDKVTLHDAAMLAKSVQPCNLAIGLVLI</sequence>
<accession>A0AAQ3PAX5</accession>
<gene>
    <name evidence="1" type="ORF">V8G54_002940</name>
</gene>
<dbReference type="InterPro" id="IPR016197">
    <property type="entry name" value="Chromo-like_dom_sf"/>
</dbReference>
<dbReference type="Proteomes" id="UP001374535">
    <property type="component" value="Chromosome 1"/>
</dbReference>
<proteinExistence type="predicted"/>
<evidence type="ECO:0008006" key="3">
    <source>
        <dbReference type="Google" id="ProtNLM"/>
    </source>
</evidence>
<organism evidence="1 2">
    <name type="scientific">Vigna mungo</name>
    <name type="common">Black gram</name>
    <name type="synonym">Phaseolus mungo</name>
    <dbReference type="NCBI Taxonomy" id="3915"/>
    <lineage>
        <taxon>Eukaryota</taxon>
        <taxon>Viridiplantae</taxon>
        <taxon>Streptophyta</taxon>
        <taxon>Embryophyta</taxon>
        <taxon>Tracheophyta</taxon>
        <taxon>Spermatophyta</taxon>
        <taxon>Magnoliopsida</taxon>
        <taxon>eudicotyledons</taxon>
        <taxon>Gunneridae</taxon>
        <taxon>Pentapetalae</taxon>
        <taxon>rosids</taxon>
        <taxon>fabids</taxon>
        <taxon>Fabales</taxon>
        <taxon>Fabaceae</taxon>
        <taxon>Papilionoideae</taxon>
        <taxon>50 kb inversion clade</taxon>
        <taxon>NPAAA clade</taxon>
        <taxon>indigoferoid/millettioid clade</taxon>
        <taxon>Phaseoleae</taxon>
        <taxon>Vigna</taxon>
    </lineage>
</organism>
<protein>
    <recommendedName>
        <fullName evidence="3">Chromo domain-containing protein</fullName>
    </recommendedName>
</protein>